<dbReference type="EMBL" id="BGPR01000291">
    <property type="protein sequence ID" value="GBM10874.1"/>
    <property type="molecule type" value="Genomic_DNA"/>
</dbReference>
<keyword evidence="2" id="KW-1185">Reference proteome</keyword>
<evidence type="ECO:0008006" key="3">
    <source>
        <dbReference type="Google" id="ProtNLM"/>
    </source>
</evidence>
<proteinExistence type="predicted"/>
<protein>
    <recommendedName>
        <fullName evidence="3">RNase H type-1 domain-containing protein</fullName>
    </recommendedName>
</protein>
<organism evidence="1 2">
    <name type="scientific">Araneus ventricosus</name>
    <name type="common">Orbweaver spider</name>
    <name type="synonym">Epeira ventricosa</name>
    <dbReference type="NCBI Taxonomy" id="182803"/>
    <lineage>
        <taxon>Eukaryota</taxon>
        <taxon>Metazoa</taxon>
        <taxon>Ecdysozoa</taxon>
        <taxon>Arthropoda</taxon>
        <taxon>Chelicerata</taxon>
        <taxon>Arachnida</taxon>
        <taxon>Araneae</taxon>
        <taxon>Araneomorphae</taxon>
        <taxon>Entelegynae</taxon>
        <taxon>Araneoidea</taxon>
        <taxon>Araneidae</taxon>
        <taxon>Araneus</taxon>
    </lineage>
</organism>
<dbReference type="Proteomes" id="UP000499080">
    <property type="component" value="Unassembled WGS sequence"/>
</dbReference>
<accession>A0A4Y2D4G6</accession>
<name>A0A4Y2D4G6_ARAVE</name>
<gene>
    <name evidence="1" type="ORF">AVEN_42128_1</name>
</gene>
<evidence type="ECO:0000313" key="1">
    <source>
        <dbReference type="EMBL" id="GBM10874.1"/>
    </source>
</evidence>
<dbReference type="AlphaFoldDB" id="A0A4Y2D4G6"/>
<sequence length="186" mass="21645">MKFLPSFIQRCKQGLQSSFCYILQFHTPTAALQVIEGILPLHMKVEQETAYVRTARLRKISNYNNINFNPNNYEDGITFTIFHPANFQLEDRISLKKQFLPVPGLNIYTDGSKMEVKTGSAFCGMEEDKTKYEWMAQLRLFNTVFQEELLAIQEAYLWTSKASRLWYGQTASRASILLLQLHQEPY</sequence>
<reference evidence="1 2" key="1">
    <citation type="journal article" date="2019" name="Sci. Rep.">
        <title>Orb-weaving spider Araneus ventricosus genome elucidates the spidroin gene catalogue.</title>
        <authorList>
            <person name="Kono N."/>
            <person name="Nakamura H."/>
            <person name="Ohtoshi R."/>
            <person name="Moran D.A.P."/>
            <person name="Shinohara A."/>
            <person name="Yoshida Y."/>
            <person name="Fujiwara M."/>
            <person name="Mori M."/>
            <person name="Tomita M."/>
            <person name="Arakawa K."/>
        </authorList>
    </citation>
    <scope>NUCLEOTIDE SEQUENCE [LARGE SCALE GENOMIC DNA]</scope>
</reference>
<comment type="caution">
    <text evidence="1">The sequence shown here is derived from an EMBL/GenBank/DDBJ whole genome shotgun (WGS) entry which is preliminary data.</text>
</comment>
<evidence type="ECO:0000313" key="2">
    <source>
        <dbReference type="Proteomes" id="UP000499080"/>
    </source>
</evidence>